<dbReference type="PANTHER" id="PTHR42678">
    <property type="entry name" value="AMIDASE"/>
    <property type="match status" value="1"/>
</dbReference>
<dbReference type="PANTHER" id="PTHR42678:SF34">
    <property type="entry name" value="OS04G0183300 PROTEIN"/>
    <property type="match status" value="1"/>
</dbReference>
<dbReference type="SUPFAM" id="SSF75304">
    <property type="entry name" value="Amidase signature (AS) enzymes"/>
    <property type="match status" value="1"/>
</dbReference>
<dbReference type="AlphaFoldDB" id="A0A9X0BRX8"/>
<dbReference type="Proteomes" id="UP001147760">
    <property type="component" value="Unassembled WGS sequence"/>
</dbReference>
<reference evidence="1" key="1">
    <citation type="submission" date="2022-12" db="EMBL/GenBank/DDBJ databases">
        <authorList>
            <person name="Petersen C."/>
        </authorList>
    </citation>
    <scope>NUCLEOTIDE SEQUENCE</scope>
    <source>
        <strain evidence="1">IBT 17660</strain>
    </source>
</reference>
<sequence length="194" mass="21222">MTITAFNEAIRKMSSLGATVLETPLPNAPGWNYTFVRGSSRVNNGTIQIQYDLKTDIADTLQTRRVNSGANTLQDVINFTIKLWDLESPEGQCCFPVLVTADQLGDRSTSGEYWLAKNTQARLYQEGPAVLFEKFRLDVLVLPTESSSSRLGAVGRLPVGSVPLGYDDINPPFGMAFVGRCIEDGTTLLDISGR</sequence>
<dbReference type="OrthoDB" id="566138at2759"/>
<reference evidence="1" key="2">
    <citation type="journal article" date="2023" name="IMA Fungus">
        <title>Comparative genomic study of the Penicillium genus elucidates a diverse pangenome and 15 lateral gene transfer events.</title>
        <authorList>
            <person name="Petersen C."/>
            <person name="Sorensen T."/>
            <person name="Nielsen M.R."/>
            <person name="Sondergaard T.E."/>
            <person name="Sorensen J.L."/>
            <person name="Fitzpatrick D.A."/>
            <person name="Frisvad J.C."/>
            <person name="Nielsen K.L."/>
        </authorList>
    </citation>
    <scope>NUCLEOTIDE SEQUENCE</scope>
    <source>
        <strain evidence="1">IBT 17660</strain>
    </source>
</reference>
<dbReference type="EMBL" id="JAPWDO010000003">
    <property type="protein sequence ID" value="KAJ5480172.1"/>
    <property type="molecule type" value="Genomic_DNA"/>
</dbReference>
<keyword evidence="2" id="KW-1185">Reference proteome</keyword>
<accession>A0A9X0BRX8</accession>
<comment type="caution">
    <text evidence="1">The sequence shown here is derived from an EMBL/GenBank/DDBJ whole genome shotgun (WGS) entry which is preliminary data.</text>
</comment>
<dbReference type="InterPro" id="IPR036928">
    <property type="entry name" value="AS_sf"/>
</dbReference>
<organism evidence="1 2">
    <name type="scientific">Penicillium desertorum</name>
    <dbReference type="NCBI Taxonomy" id="1303715"/>
    <lineage>
        <taxon>Eukaryota</taxon>
        <taxon>Fungi</taxon>
        <taxon>Dikarya</taxon>
        <taxon>Ascomycota</taxon>
        <taxon>Pezizomycotina</taxon>
        <taxon>Eurotiomycetes</taxon>
        <taxon>Eurotiomycetidae</taxon>
        <taxon>Eurotiales</taxon>
        <taxon>Aspergillaceae</taxon>
        <taxon>Penicillium</taxon>
    </lineage>
</organism>
<evidence type="ECO:0008006" key="3">
    <source>
        <dbReference type="Google" id="ProtNLM"/>
    </source>
</evidence>
<name>A0A9X0BRX8_9EURO</name>
<gene>
    <name evidence="1" type="ORF">N7530_005681</name>
</gene>
<evidence type="ECO:0000313" key="1">
    <source>
        <dbReference type="EMBL" id="KAJ5480172.1"/>
    </source>
</evidence>
<proteinExistence type="predicted"/>
<protein>
    <recommendedName>
        <fullName evidence="3">Amidase domain-containing protein</fullName>
    </recommendedName>
</protein>
<dbReference type="Gene3D" id="3.90.1300.10">
    <property type="entry name" value="Amidase signature (AS) domain"/>
    <property type="match status" value="1"/>
</dbReference>
<evidence type="ECO:0000313" key="2">
    <source>
        <dbReference type="Proteomes" id="UP001147760"/>
    </source>
</evidence>